<protein>
    <submittedName>
        <fullName evidence="6">FAD-binding protein</fullName>
    </submittedName>
</protein>
<dbReference type="Proteomes" id="UP000309174">
    <property type="component" value="Unassembled WGS sequence"/>
</dbReference>
<dbReference type="Gene3D" id="3.40.30.120">
    <property type="match status" value="1"/>
</dbReference>
<dbReference type="InterPro" id="IPR002938">
    <property type="entry name" value="FAD-bd"/>
</dbReference>
<accession>A0A5C4JEU9</accession>
<dbReference type="InterPro" id="IPR050641">
    <property type="entry name" value="RIFMO-like"/>
</dbReference>
<dbReference type="SUPFAM" id="SSF51905">
    <property type="entry name" value="FAD/NAD(P)-binding domain"/>
    <property type="match status" value="1"/>
</dbReference>
<feature type="region of interest" description="Disordered" evidence="4">
    <location>
        <begin position="446"/>
        <end position="478"/>
    </location>
</feature>
<dbReference type="GO" id="GO:0071949">
    <property type="term" value="F:FAD binding"/>
    <property type="evidence" value="ECO:0007669"/>
    <property type="project" value="InterPro"/>
</dbReference>
<name>A0A5C4JEU9_9ACTN</name>
<dbReference type="OrthoDB" id="8670884at2"/>
<dbReference type="RefSeq" id="WP_138645235.1">
    <property type="nucleotide sequence ID" value="NZ_VCKW01000049.1"/>
</dbReference>
<dbReference type="PANTHER" id="PTHR43004">
    <property type="entry name" value="TRK SYSTEM POTASSIUM UPTAKE PROTEIN"/>
    <property type="match status" value="1"/>
</dbReference>
<feature type="domain" description="FAD-binding" evidence="5">
    <location>
        <begin position="9"/>
        <end position="362"/>
    </location>
</feature>
<dbReference type="Pfam" id="PF01494">
    <property type="entry name" value="FAD_binding_3"/>
    <property type="match status" value="1"/>
</dbReference>
<gene>
    <name evidence="6" type="ORF">ETD83_12335</name>
</gene>
<dbReference type="Gene3D" id="3.50.50.60">
    <property type="entry name" value="FAD/NAD(P)-binding domain"/>
    <property type="match status" value="1"/>
</dbReference>
<evidence type="ECO:0000313" key="6">
    <source>
        <dbReference type="EMBL" id="TMR02602.1"/>
    </source>
</evidence>
<evidence type="ECO:0000256" key="2">
    <source>
        <dbReference type="ARBA" id="ARBA00022630"/>
    </source>
</evidence>
<proteinExistence type="predicted"/>
<evidence type="ECO:0000256" key="3">
    <source>
        <dbReference type="ARBA" id="ARBA00022827"/>
    </source>
</evidence>
<dbReference type="InterPro" id="IPR036188">
    <property type="entry name" value="FAD/NAD-bd_sf"/>
</dbReference>
<dbReference type="PANTHER" id="PTHR43004:SF19">
    <property type="entry name" value="BINDING MONOOXYGENASE, PUTATIVE (JCVI)-RELATED"/>
    <property type="match status" value="1"/>
</dbReference>
<dbReference type="GO" id="GO:0016709">
    <property type="term" value="F:oxidoreductase activity, acting on paired donors, with incorporation or reduction of molecular oxygen, NAD(P)H as one donor, and incorporation of one atom of oxygen"/>
    <property type="evidence" value="ECO:0007669"/>
    <property type="project" value="UniProtKB-ARBA"/>
</dbReference>
<feature type="compositionally biased region" description="Basic and acidic residues" evidence="4">
    <location>
        <begin position="453"/>
        <end position="472"/>
    </location>
</feature>
<keyword evidence="3" id="KW-0274">FAD</keyword>
<evidence type="ECO:0000259" key="5">
    <source>
        <dbReference type="Pfam" id="PF01494"/>
    </source>
</evidence>
<evidence type="ECO:0000256" key="1">
    <source>
        <dbReference type="ARBA" id="ARBA00001974"/>
    </source>
</evidence>
<dbReference type="Gene3D" id="3.30.9.10">
    <property type="entry name" value="D-Amino Acid Oxidase, subunit A, domain 2"/>
    <property type="match status" value="1"/>
</dbReference>
<dbReference type="AlphaFoldDB" id="A0A5C4JEU9"/>
<organism evidence="6 7">
    <name type="scientific">Actinomadura soli</name>
    <dbReference type="NCBI Taxonomy" id="2508997"/>
    <lineage>
        <taxon>Bacteria</taxon>
        <taxon>Bacillati</taxon>
        <taxon>Actinomycetota</taxon>
        <taxon>Actinomycetes</taxon>
        <taxon>Streptosporangiales</taxon>
        <taxon>Thermomonosporaceae</taxon>
        <taxon>Actinomadura</taxon>
    </lineage>
</organism>
<reference evidence="6 7" key="1">
    <citation type="submission" date="2019-05" db="EMBL/GenBank/DDBJ databases">
        <title>Draft genome sequence of Actinomadura sp. 14C53.</title>
        <authorList>
            <person name="Saricaoglu S."/>
            <person name="Isik K."/>
        </authorList>
    </citation>
    <scope>NUCLEOTIDE SEQUENCE [LARGE SCALE GENOMIC DNA]</scope>
    <source>
        <strain evidence="6 7">14C53</strain>
    </source>
</reference>
<dbReference type="PRINTS" id="PR00420">
    <property type="entry name" value="RNGMNOXGNASE"/>
</dbReference>
<keyword evidence="2" id="KW-0285">Flavoprotein</keyword>
<dbReference type="EMBL" id="VCKW01000049">
    <property type="protein sequence ID" value="TMR02602.1"/>
    <property type="molecule type" value="Genomic_DNA"/>
</dbReference>
<comment type="caution">
    <text evidence="6">The sequence shown here is derived from an EMBL/GenBank/DDBJ whole genome shotgun (WGS) entry which is preliminary data.</text>
</comment>
<keyword evidence="7" id="KW-1185">Reference proteome</keyword>
<sequence length="478" mass="51077">MADKERGNVEVVIAGAGPAGLVMALTLARYGIEVLVAEKRPRVSTLSRALVVSTRSMEILRSWGLADAVRAGAADVVPRGWVTPALASGEGREFPLGYPTSEEAARVSPAAPAWVPQDHLEPMLLARLREAASVEVRFGSRLVGVEQDAGGVRAILHDEDGGRARTLRALYVVGADGAHSTVREQLGIGLDGSPVRGGYYGVQFRAPLAAFLDGRRYGLNVITDPAASGILTPRGPGDRWHYGREHRPGQVPLVDRTTEQLTELIAAAAGVRGLRPRIESVSEFGFAAQVAERFRAGRGFLVGDAAHQMTPRGGTGMNTAIHDGYDLGWKLAWVLRGWAGDGLLHSYEAERRPVALHNVERSADPNGARCTPEEALPWDLNGRLAHHWLTRNGLTVSTLDLLGDGITVLSDPGRADPHEPPAIPRVHAPVTTHVLPPEIARALGVPPGGARVLRPDGRDLRPGGRDLPREATEATETV</sequence>
<comment type="cofactor">
    <cofactor evidence="1">
        <name>FAD</name>
        <dbReference type="ChEBI" id="CHEBI:57692"/>
    </cofactor>
</comment>
<evidence type="ECO:0000256" key="4">
    <source>
        <dbReference type="SAM" id="MobiDB-lite"/>
    </source>
</evidence>
<evidence type="ECO:0000313" key="7">
    <source>
        <dbReference type="Proteomes" id="UP000309174"/>
    </source>
</evidence>